<organism evidence="5 6">
    <name type="scientific">Enterobacter asburiae</name>
    <dbReference type="NCBI Taxonomy" id="61645"/>
    <lineage>
        <taxon>Bacteria</taxon>
        <taxon>Pseudomonadati</taxon>
        <taxon>Pseudomonadota</taxon>
        <taxon>Gammaproteobacteria</taxon>
        <taxon>Enterobacterales</taxon>
        <taxon>Enterobacteriaceae</taxon>
        <taxon>Enterobacter</taxon>
        <taxon>Enterobacter cloacae complex</taxon>
    </lineage>
</organism>
<evidence type="ECO:0000313" key="6">
    <source>
        <dbReference type="Proteomes" id="UP000255163"/>
    </source>
</evidence>
<dbReference type="InterPro" id="IPR036388">
    <property type="entry name" value="WH-like_DNA-bd_sf"/>
</dbReference>
<feature type="transmembrane region" description="Helical" evidence="3">
    <location>
        <begin position="253"/>
        <end position="272"/>
    </location>
</feature>
<keyword evidence="3" id="KW-0472">Membrane</keyword>
<dbReference type="AlphaFoldDB" id="A0A376FHH1"/>
<dbReference type="Gene3D" id="1.10.10.10">
    <property type="entry name" value="Winged helix-like DNA-binding domain superfamily/Winged helix DNA-binding domain"/>
    <property type="match status" value="1"/>
</dbReference>
<keyword evidence="1 2" id="KW-0238">DNA-binding</keyword>
<evidence type="ECO:0000313" key="5">
    <source>
        <dbReference type="EMBL" id="STD25729.1"/>
    </source>
</evidence>
<dbReference type="InterPro" id="IPR001867">
    <property type="entry name" value="OmpR/PhoB-type_DNA-bd"/>
</dbReference>
<evidence type="ECO:0000259" key="4">
    <source>
        <dbReference type="PROSITE" id="PS51755"/>
    </source>
</evidence>
<dbReference type="GO" id="GO:0000160">
    <property type="term" value="P:phosphorelay signal transduction system"/>
    <property type="evidence" value="ECO:0007669"/>
    <property type="project" value="InterPro"/>
</dbReference>
<feature type="DNA-binding region" description="OmpR/PhoB-type" evidence="2">
    <location>
        <begin position="1"/>
        <end position="105"/>
    </location>
</feature>
<evidence type="ECO:0000256" key="1">
    <source>
        <dbReference type="ARBA" id="ARBA00023125"/>
    </source>
</evidence>
<evidence type="ECO:0000256" key="3">
    <source>
        <dbReference type="SAM" id="Phobius"/>
    </source>
</evidence>
<feature type="transmembrane region" description="Helical" evidence="3">
    <location>
        <begin position="131"/>
        <end position="152"/>
    </location>
</feature>
<keyword evidence="3" id="KW-1133">Transmembrane helix</keyword>
<protein>
    <submittedName>
        <fullName evidence="5">Transcriptional regulator CadC</fullName>
    </submittedName>
</protein>
<name>A0A376FHH1_ENTAS</name>
<gene>
    <name evidence="5" type="ORF">NCTC12123_05190</name>
</gene>
<dbReference type="GO" id="GO:0003677">
    <property type="term" value="F:DNA binding"/>
    <property type="evidence" value="ECO:0007669"/>
    <property type="project" value="UniProtKB-UniRule"/>
</dbReference>
<evidence type="ECO:0000256" key="2">
    <source>
        <dbReference type="PROSITE-ProRule" id="PRU01091"/>
    </source>
</evidence>
<dbReference type="Proteomes" id="UP000255163">
    <property type="component" value="Unassembled WGS sequence"/>
</dbReference>
<reference evidence="5 6" key="1">
    <citation type="submission" date="2018-06" db="EMBL/GenBank/DDBJ databases">
        <authorList>
            <consortium name="Pathogen Informatics"/>
            <person name="Doyle S."/>
        </authorList>
    </citation>
    <scope>NUCLEOTIDE SEQUENCE [LARGE SCALE GENOMIC DNA]</scope>
    <source>
        <strain evidence="5 6">NCTC12123</strain>
    </source>
</reference>
<proteinExistence type="predicted"/>
<dbReference type="EMBL" id="UFYI01000007">
    <property type="protein sequence ID" value="STD25729.1"/>
    <property type="molecule type" value="Genomic_DNA"/>
</dbReference>
<dbReference type="InterPro" id="IPR016032">
    <property type="entry name" value="Sig_transdc_resp-reg_C-effctor"/>
</dbReference>
<accession>A0A376FHH1</accession>
<dbReference type="PROSITE" id="PS51755">
    <property type="entry name" value="OMPR_PHOB"/>
    <property type="match status" value="1"/>
</dbReference>
<dbReference type="SUPFAM" id="SSF46894">
    <property type="entry name" value="C-terminal effector domain of the bipartite response regulators"/>
    <property type="match status" value="1"/>
</dbReference>
<dbReference type="SMART" id="SM00862">
    <property type="entry name" value="Trans_reg_C"/>
    <property type="match status" value="1"/>
</dbReference>
<dbReference type="GO" id="GO:0006355">
    <property type="term" value="P:regulation of DNA-templated transcription"/>
    <property type="evidence" value="ECO:0007669"/>
    <property type="project" value="InterPro"/>
</dbReference>
<keyword evidence="3" id="KW-0812">Transmembrane</keyword>
<feature type="domain" description="OmpR/PhoB-type" evidence="4">
    <location>
        <begin position="1"/>
        <end position="105"/>
    </location>
</feature>
<dbReference type="Pfam" id="PF00486">
    <property type="entry name" value="Trans_reg_C"/>
    <property type="match status" value="1"/>
</dbReference>
<dbReference type="CDD" id="cd00383">
    <property type="entry name" value="trans_reg_C"/>
    <property type="match status" value="1"/>
</dbReference>
<sequence>MKYLLADAIVYNDEDGSVSLINAPDEDAHLLTCTANTILRLLVQHHGNVVERETFLQEVWDRRGLQGSNNSLNQYISILRKMLATLLPDELFIVTVPKTGFMLSADVTVTPLEEAPSTAETAQAAWRVRPEWLFCGALTLVVVALCIWIALIKPENSQREIHLLTHIGTCPVYTFTPLADVFHEKAIGLAQTLQQDGHLPCLKNSIFYMHIQRTLSTATKGGWCSPSVPSRGVKPAPVVRFTITSGDMKHKKVWLILILNLLLLGAALAWYFHTPPLSVACDGNLTFSDRRDNHDFTFDGEIIMRFHPDKTGYITLNGSVVNAPRSWEVSRQEMLNGVTWEGELYEIVIQKVERFSHDAMPPGVFEKYVAGLTLGNKRLLTIERTPEDALVISNFYSPVLICSE</sequence>